<protein>
    <recommendedName>
        <fullName evidence="4">SH3 domain-containing protein</fullName>
    </recommendedName>
</protein>
<organism evidence="2 3">
    <name type="scientific">Corallococcus llansteffanensis</name>
    <dbReference type="NCBI Taxonomy" id="2316731"/>
    <lineage>
        <taxon>Bacteria</taxon>
        <taxon>Pseudomonadati</taxon>
        <taxon>Myxococcota</taxon>
        <taxon>Myxococcia</taxon>
        <taxon>Myxococcales</taxon>
        <taxon>Cystobacterineae</taxon>
        <taxon>Myxococcaceae</taxon>
        <taxon>Corallococcus</taxon>
    </lineage>
</organism>
<evidence type="ECO:0008006" key="4">
    <source>
        <dbReference type="Google" id="ProtNLM"/>
    </source>
</evidence>
<sequence>MTMTTTQTLKRVALVAFCAVGAWQAFQVKPAWAATRLTVCAQDLYVRDAPAGIFIGTLYAGQTMDVTKYSPSGDWAYGFAYGHVNKWGWVQNGWFCK</sequence>
<name>A0A3A8P3Y9_9BACT</name>
<keyword evidence="1" id="KW-0732">Signal</keyword>
<comment type="caution">
    <text evidence="2">The sequence shown here is derived from an EMBL/GenBank/DDBJ whole genome shotgun (WGS) entry which is preliminary data.</text>
</comment>
<reference evidence="3" key="1">
    <citation type="submission" date="2018-09" db="EMBL/GenBank/DDBJ databases">
        <authorList>
            <person name="Livingstone P.G."/>
            <person name="Whitworth D.E."/>
        </authorList>
    </citation>
    <scope>NUCLEOTIDE SEQUENCE [LARGE SCALE GENOMIC DNA]</scope>
    <source>
        <strain evidence="3">CA051B</strain>
    </source>
</reference>
<evidence type="ECO:0000313" key="3">
    <source>
        <dbReference type="Proteomes" id="UP000272888"/>
    </source>
</evidence>
<dbReference type="Proteomes" id="UP000272888">
    <property type="component" value="Unassembled WGS sequence"/>
</dbReference>
<evidence type="ECO:0000313" key="2">
    <source>
        <dbReference type="EMBL" id="RKH51256.1"/>
    </source>
</evidence>
<keyword evidence="3" id="KW-1185">Reference proteome</keyword>
<accession>A0A3A8P3Y9</accession>
<dbReference type="EMBL" id="RAWB01000393">
    <property type="protein sequence ID" value="RKH51256.1"/>
    <property type="molecule type" value="Genomic_DNA"/>
</dbReference>
<feature type="chain" id="PRO_5017210871" description="SH3 domain-containing protein" evidence="1">
    <location>
        <begin position="34"/>
        <end position="97"/>
    </location>
</feature>
<feature type="signal peptide" evidence="1">
    <location>
        <begin position="1"/>
        <end position="33"/>
    </location>
</feature>
<gene>
    <name evidence="2" type="ORF">D7V93_29490</name>
</gene>
<dbReference type="AlphaFoldDB" id="A0A3A8P3Y9"/>
<proteinExistence type="predicted"/>
<evidence type="ECO:0000256" key="1">
    <source>
        <dbReference type="SAM" id="SignalP"/>
    </source>
</evidence>